<feature type="compositionally biased region" description="Basic residues" evidence="1">
    <location>
        <begin position="20"/>
        <end position="34"/>
    </location>
</feature>
<organism evidence="2 3">
    <name type="scientific">Sorghum bicolor</name>
    <name type="common">Sorghum</name>
    <name type="synonym">Sorghum vulgare</name>
    <dbReference type="NCBI Taxonomy" id="4558"/>
    <lineage>
        <taxon>Eukaryota</taxon>
        <taxon>Viridiplantae</taxon>
        <taxon>Streptophyta</taxon>
        <taxon>Embryophyta</taxon>
        <taxon>Tracheophyta</taxon>
        <taxon>Spermatophyta</taxon>
        <taxon>Magnoliopsida</taxon>
        <taxon>Liliopsida</taxon>
        <taxon>Poales</taxon>
        <taxon>Poaceae</taxon>
        <taxon>PACMAD clade</taxon>
        <taxon>Panicoideae</taxon>
        <taxon>Andropogonodae</taxon>
        <taxon>Andropogoneae</taxon>
        <taxon>Sorghinae</taxon>
        <taxon>Sorghum</taxon>
    </lineage>
</organism>
<reference evidence="2" key="2">
    <citation type="submission" date="2020-10" db="EMBL/GenBank/DDBJ databases">
        <authorList>
            <person name="Cooper E.A."/>
            <person name="Brenton Z.W."/>
            <person name="Flinn B.S."/>
            <person name="Jenkins J."/>
            <person name="Shu S."/>
            <person name="Flowers D."/>
            <person name="Luo F."/>
            <person name="Wang Y."/>
            <person name="Xia P."/>
            <person name="Barry K."/>
            <person name="Daum C."/>
            <person name="Lipzen A."/>
            <person name="Yoshinaga Y."/>
            <person name="Schmutz J."/>
            <person name="Saski C."/>
            <person name="Vermerris W."/>
            <person name="Kresovich S."/>
        </authorList>
    </citation>
    <scope>NUCLEOTIDE SEQUENCE</scope>
</reference>
<dbReference type="Proteomes" id="UP000807115">
    <property type="component" value="Chromosome 3"/>
</dbReference>
<name>A0A921UMB6_SORBI</name>
<proteinExistence type="predicted"/>
<dbReference type="EMBL" id="CM027682">
    <property type="protein sequence ID" value="KAG0537493.1"/>
    <property type="molecule type" value="Genomic_DNA"/>
</dbReference>
<evidence type="ECO:0000256" key="1">
    <source>
        <dbReference type="SAM" id="MobiDB-lite"/>
    </source>
</evidence>
<feature type="compositionally biased region" description="Gly residues" evidence="1">
    <location>
        <begin position="155"/>
        <end position="174"/>
    </location>
</feature>
<comment type="caution">
    <text evidence="2">The sequence shown here is derived from an EMBL/GenBank/DDBJ whole genome shotgun (WGS) entry which is preliminary data.</text>
</comment>
<reference evidence="2" key="1">
    <citation type="journal article" date="2019" name="BMC Genomics">
        <title>A new reference genome for Sorghum bicolor reveals high levels of sequence similarity between sweet and grain genotypes: implications for the genetics of sugar metabolism.</title>
        <authorList>
            <person name="Cooper E.A."/>
            <person name="Brenton Z.W."/>
            <person name="Flinn B.S."/>
            <person name="Jenkins J."/>
            <person name="Shu S."/>
            <person name="Flowers D."/>
            <person name="Luo F."/>
            <person name="Wang Y."/>
            <person name="Xia P."/>
            <person name="Barry K."/>
            <person name="Daum C."/>
            <person name="Lipzen A."/>
            <person name="Yoshinaga Y."/>
            <person name="Schmutz J."/>
            <person name="Saski C."/>
            <person name="Vermerris W."/>
            <person name="Kresovich S."/>
        </authorList>
    </citation>
    <scope>NUCLEOTIDE SEQUENCE</scope>
</reference>
<feature type="region of interest" description="Disordered" evidence="1">
    <location>
        <begin position="125"/>
        <end position="247"/>
    </location>
</feature>
<dbReference type="AlphaFoldDB" id="A0A921UMB6"/>
<feature type="compositionally biased region" description="Basic residues" evidence="1">
    <location>
        <begin position="73"/>
        <end position="83"/>
    </location>
</feature>
<feature type="compositionally biased region" description="Pro residues" evidence="1">
    <location>
        <begin position="7"/>
        <end position="19"/>
    </location>
</feature>
<feature type="compositionally biased region" description="Low complexity" evidence="1">
    <location>
        <begin position="52"/>
        <end position="62"/>
    </location>
</feature>
<feature type="compositionally biased region" description="Low complexity" evidence="1">
    <location>
        <begin position="98"/>
        <end position="107"/>
    </location>
</feature>
<evidence type="ECO:0000313" key="2">
    <source>
        <dbReference type="EMBL" id="KAG0537493.1"/>
    </source>
</evidence>
<feature type="compositionally biased region" description="Low complexity" evidence="1">
    <location>
        <begin position="137"/>
        <end position="147"/>
    </location>
</feature>
<feature type="compositionally biased region" description="Basic residues" evidence="1">
    <location>
        <begin position="204"/>
        <end position="233"/>
    </location>
</feature>
<evidence type="ECO:0000313" key="3">
    <source>
        <dbReference type="Proteomes" id="UP000807115"/>
    </source>
</evidence>
<accession>A0A921UMB6</accession>
<gene>
    <name evidence="2" type="ORF">BDA96_03G153200</name>
</gene>
<sequence>MLSNPAKMPPQRAPPPKPSPSHRRHVLLRRHGGVLRRLGAPRGADRGRPHGGARAPATAPAPSQERRAGAAGGRRRRARRRLLRAQVPAGGPRRRGGARPALAQPARAHLPVGLGVEARARVPLRGDRRRGTGTGTGTRAAARAGGAPRRHGGRRAGGGPAGGGRAGVAGGPAGAGRAAQAEAAPAAERRGRGGRRALAARGAGRGRRAKGPHAAWRRRAARAGPGRRGRRGHAQVPPRRPPRGPRLDLRPAARLVACQHRTVPPMHHNRTGLVLFTLRAWAPKPVSVCVHPTNVGNKRGVKSSGYVYFYHVIVMSCEQKLFVELSLTSPGSRSSTLSVMVVVCEVCSVSGRVNVENPLTSCRHAAGVIASLFALLPMQAALPRRTKYSPFWTRLGLLTGVFAAGDWEISNEITSVKI</sequence>
<feature type="compositionally biased region" description="Low complexity" evidence="1">
    <location>
        <begin position="175"/>
        <end position="186"/>
    </location>
</feature>
<protein>
    <submittedName>
        <fullName evidence="2">Uncharacterized protein</fullName>
    </submittedName>
</protein>
<feature type="region of interest" description="Disordered" evidence="1">
    <location>
        <begin position="1"/>
        <end position="107"/>
    </location>
</feature>